<organism evidence="2 3">
    <name type="scientific">Anaerolinea thermolimosa</name>
    <dbReference type="NCBI Taxonomy" id="229919"/>
    <lineage>
        <taxon>Bacteria</taxon>
        <taxon>Bacillati</taxon>
        <taxon>Chloroflexota</taxon>
        <taxon>Anaerolineae</taxon>
        <taxon>Anaerolineales</taxon>
        <taxon>Anaerolineaceae</taxon>
        <taxon>Anaerolinea</taxon>
    </lineage>
</organism>
<dbReference type="PANTHER" id="PTHR47099:SF1">
    <property type="entry name" value="METHYLCOBAMIDE:COM METHYLTRANSFERASE MTBA"/>
    <property type="match status" value="1"/>
</dbReference>
<dbReference type="InterPro" id="IPR000257">
    <property type="entry name" value="Uroporphyrinogen_deCOase"/>
</dbReference>
<dbReference type="Proteomes" id="UP000264141">
    <property type="component" value="Unassembled WGS sequence"/>
</dbReference>
<comment type="caution">
    <text evidence="2">The sequence shown here is derived from an EMBL/GenBank/DDBJ whole genome shotgun (WGS) entry which is preliminary data.</text>
</comment>
<dbReference type="InterPro" id="IPR038071">
    <property type="entry name" value="UROD/MetE-like_sf"/>
</dbReference>
<dbReference type="GO" id="GO:0004853">
    <property type="term" value="F:uroporphyrinogen decarboxylase activity"/>
    <property type="evidence" value="ECO:0007669"/>
    <property type="project" value="InterPro"/>
</dbReference>
<dbReference type="RefSeq" id="WP_062188853.1">
    <property type="nucleotide sequence ID" value="NZ_DF967965.1"/>
</dbReference>
<name>A0A3D1JKU9_9CHLR</name>
<dbReference type="InterPro" id="IPR052024">
    <property type="entry name" value="Methanogen_methyltrans"/>
</dbReference>
<dbReference type="OrthoDB" id="9771599at2"/>
<reference evidence="2 3" key="1">
    <citation type="journal article" date="2018" name="Nat. Biotechnol.">
        <title>A standardized bacterial taxonomy based on genome phylogeny substantially revises the tree of life.</title>
        <authorList>
            <person name="Parks D.H."/>
            <person name="Chuvochina M."/>
            <person name="Waite D.W."/>
            <person name="Rinke C."/>
            <person name="Skarshewski A."/>
            <person name="Chaumeil P.A."/>
            <person name="Hugenholtz P."/>
        </authorList>
    </citation>
    <scope>NUCLEOTIDE SEQUENCE [LARGE SCALE GENOMIC DNA]</scope>
    <source>
        <strain evidence="2">UBA8781</strain>
    </source>
</reference>
<proteinExistence type="predicted"/>
<dbReference type="PANTHER" id="PTHR47099">
    <property type="entry name" value="METHYLCOBAMIDE:COM METHYLTRANSFERASE MTBA"/>
    <property type="match status" value="1"/>
</dbReference>
<protein>
    <submittedName>
        <fullName evidence="2">Uroporphyrinogen-III decarboxylase-like protein</fullName>
    </submittedName>
</protein>
<dbReference type="SUPFAM" id="SSF51726">
    <property type="entry name" value="UROD/MetE-like"/>
    <property type="match status" value="1"/>
</dbReference>
<dbReference type="AlphaFoldDB" id="A0A3D1JKU9"/>
<evidence type="ECO:0000259" key="1">
    <source>
        <dbReference type="Pfam" id="PF01208"/>
    </source>
</evidence>
<feature type="domain" description="Uroporphyrinogen decarboxylase (URO-D)" evidence="1">
    <location>
        <begin position="162"/>
        <end position="374"/>
    </location>
</feature>
<dbReference type="Gene3D" id="3.20.20.210">
    <property type="match status" value="1"/>
</dbReference>
<accession>A0A3D1JKU9</accession>
<dbReference type="STRING" id="229919.GCA_001050195_00190"/>
<sequence length="381" mass="43049">MPKETLSPRERWLAVLRHELPDRVPMDYWATPEFSARLIRHLGLSDRPETELAAELRGPAYDNTLKPVESHALLLQALALLHVDFVISVGPRYAGPPLPPDTDVFGVRYRPVDYGSGIYDEAVSHPLAGFESVEEIEACYRWPDPDWWDYSQIPAQIAPWEGRYPIRGGGSEPFLTYKNLRGDEQAMMDLVLHPEIVEYCLSKLFDLAYTNTLRIFEAIPGKVDLTYVAEDMGGQESLMFSRKHIRRFLLPGMKRMAELAHQAGAYVFHHNDGNCRAILPEMIDEVGIDVLNPIQWRSKGMEREGLKADFGGRLVFHGAMDNQYTLPFGSVAEVEQEVLDNLRILGAGGGYVLAPCHNIQPVSPVENVLAMYRAGFEHGWY</sequence>
<evidence type="ECO:0000313" key="2">
    <source>
        <dbReference type="EMBL" id="HCE18276.1"/>
    </source>
</evidence>
<dbReference type="GO" id="GO:0006779">
    <property type="term" value="P:porphyrin-containing compound biosynthetic process"/>
    <property type="evidence" value="ECO:0007669"/>
    <property type="project" value="InterPro"/>
</dbReference>
<dbReference type="Pfam" id="PF01208">
    <property type="entry name" value="URO-D"/>
    <property type="match status" value="1"/>
</dbReference>
<dbReference type="EMBL" id="DPBP01000041">
    <property type="protein sequence ID" value="HCE18276.1"/>
    <property type="molecule type" value="Genomic_DNA"/>
</dbReference>
<gene>
    <name evidence="2" type="ORF">DEQ80_10490</name>
</gene>
<evidence type="ECO:0000313" key="3">
    <source>
        <dbReference type="Proteomes" id="UP000264141"/>
    </source>
</evidence>